<dbReference type="Pfam" id="PF00593">
    <property type="entry name" value="TonB_dep_Rec_b-barrel"/>
    <property type="match status" value="1"/>
</dbReference>
<organism evidence="14 15">
    <name type="scientific">Pelagerythrobacter marinus</name>
    <dbReference type="NCBI Taxonomy" id="538382"/>
    <lineage>
        <taxon>Bacteria</taxon>
        <taxon>Pseudomonadati</taxon>
        <taxon>Pseudomonadota</taxon>
        <taxon>Alphaproteobacteria</taxon>
        <taxon>Sphingomonadales</taxon>
        <taxon>Erythrobacteraceae</taxon>
        <taxon>Pelagerythrobacter</taxon>
    </lineage>
</organism>
<evidence type="ECO:0000256" key="1">
    <source>
        <dbReference type="ARBA" id="ARBA00004571"/>
    </source>
</evidence>
<evidence type="ECO:0000256" key="7">
    <source>
        <dbReference type="ARBA" id="ARBA00023237"/>
    </source>
</evidence>
<feature type="signal peptide" evidence="11">
    <location>
        <begin position="1"/>
        <end position="30"/>
    </location>
</feature>
<comment type="caution">
    <text evidence="14">The sequence shown here is derived from an EMBL/GenBank/DDBJ whole genome shotgun (WGS) entry which is preliminary data.</text>
</comment>
<keyword evidence="7 8" id="KW-0998">Cell outer membrane</keyword>
<evidence type="ECO:0000256" key="4">
    <source>
        <dbReference type="ARBA" id="ARBA00022692"/>
    </source>
</evidence>
<feature type="region of interest" description="Disordered" evidence="10">
    <location>
        <begin position="32"/>
        <end position="54"/>
    </location>
</feature>
<dbReference type="PANTHER" id="PTHR40980">
    <property type="entry name" value="PLUG DOMAIN-CONTAINING PROTEIN"/>
    <property type="match status" value="1"/>
</dbReference>
<sequence>MHSRSSRNRSTFLAAASVLALGVATPPAFAQAADAADTGQQAAPETAAQPAAEPGGDVIVVTGFRASLESALNAKRESNLIIESVTAEDIGKFPDQNVAESLQRLPGIQIDRENGQGSKVRIRGLEQNVTLLNGELFVSGLEVYKVGEGNYNRNDSLEGVPSELIGGIEVFKSPNASLLAGGLGGIINLKTRNPLNLKDGLTLAGNAKMSKGSEISGWEPAGAAVLGYNFNDRLGVIASFSYEKTNNHVNVLGGDNRGNWAFDEGRRDRDTVPTNYYAPEYRYVTDRDQYRRRWGASLGITYRPTDTLEVSAQYFHSDLKIDTREASVKFPFGQGESQGLVGDYTINDNGVLLEGTVRAQSAEAISFVDVSNIKSDNLQFAVDWDNDTNFRASIMANYASSSMEREVANNDVRYTAYGVRGPGTSGPQPGFTPNDAAPPTFDFTYANGDFPSFGIAPSSPQDLFSNPEYGFFKSHWAFGDRSDIDGHSLRADFAYDVDDSFEDTVTLSAGFRYGQRTVDFVSGRYLADYSGKGEMDATAIPEDERVEGYSYNWTPYGYFQDGAIGYKICDLPEPNKPAAFAGCSRFGNSPALITPYQTPVSNPERVEAIENFAGGGRVQGDTVLVADRSQMTNALEWIQALYPDTPFTFFEDPLQTYRVKEETKAGYVMADVGGVDDPYHVNVGLRVVNTKLTVDQNQPANADPSYWGTDSWNGVLRDFTTNTVVRSYTDFLPSANAVFDVSEGTKVRFSAARVVARQPLVSLGQGFSTQFTRDPADDLFKFTNGSRGNAELDPFRAYQFDLGVEHYFGDQGLLSAGLFWKEVDSFIVNETVAVFVNDQGGGRMGPVSQPANGSGGRVKGLELAAQYAFDFGLGFTANYTFSDTETDFSTDFTDSLPLPGVSKHSANGQIYFERYGFAARASYSWRSKQYMGNFGFADGSVTRTLGIYQKAYGQLDGQISYSVTDNFEVFAEAINITKADTSVYLQFPELPFRYQSGSRRIYGGVKFTF</sequence>
<dbReference type="Proteomes" id="UP000444401">
    <property type="component" value="Unassembled WGS sequence"/>
</dbReference>
<dbReference type="InterPro" id="IPR006311">
    <property type="entry name" value="TAT_signal"/>
</dbReference>
<evidence type="ECO:0000256" key="8">
    <source>
        <dbReference type="PROSITE-ProRule" id="PRU01360"/>
    </source>
</evidence>
<reference evidence="14 15" key="1">
    <citation type="submission" date="2019-12" db="EMBL/GenBank/DDBJ databases">
        <title>Genomic-based taxomic classification of the family Erythrobacteraceae.</title>
        <authorList>
            <person name="Xu L."/>
        </authorList>
    </citation>
    <scope>NUCLEOTIDE SEQUENCE [LARGE SCALE GENOMIC DNA]</scope>
    <source>
        <strain evidence="14 15">H32</strain>
    </source>
</reference>
<protein>
    <submittedName>
        <fullName evidence="14">TonB-dependent receptor</fullName>
    </submittedName>
</protein>
<dbReference type="InterPro" id="IPR037066">
    <property type="entry name" value="Plug_dom_sf"/>
</dbReference>
<evidence type="ECO:0000256" key="10">
    <source>
        <dbReference type="SAM" id="MobiDB-lite"/>
    </source>
</evidence>
<keyword evidence="14" id="KW-0675">Receptor</keyword>
<comment type="similarity">
    <text evidence="8 9">Belongs to the TonB-dependent receptor family.</text>
</comment>
<keyword evidence="15" id="KW-1185">Reference proteome</keyword>
<evidence type="ECO:0000256" key="2">
    <source>
        <dbReference type="ARBA" id="ARBA00022448"/>
    </source>
</evidence>
<evidence type="ECO:0000259" key="12">
    <source>
        <dbReference type="Pfam" id="PF00593"/>
    </source>
</evidence>
<feature type="domain" description="TonB-dependent receptor-like beta-barrel" evidence="12">
    <location>
        <begin position="442"/>
        <end position="976"/>
    </location>
</feature>
<keyword evidence="3 8" id="KW-1134">Transmembrane beta strand</keyword>
<evidence type="ECO:0000313" key="14">
    <source>
        <dbReference type="EMBL" id="MXO69511.1"/>
    </source>
</evidence>
<dbReference type="RefSeq" id="WP_160734122.1">
    <property type="nucleotide sequence ID" value="NZ_WTYO01000005.1"/>
</dbReference>
<evidence type="ECO:0000256" key="3">
    <source>
        <dbReference type="ARBA" id="ARBA00022452"/>
    </source>
</evidence>
<accession>A0ABW9UXG5</accession>
<keyword evidence="6 8" id="KW-0472">Membrane</keyword>
<gene>
    <name evidence="14" type="ORF">GRI72_11840</name>
</gene>
<dbReference type="CDD" id="cd01347">
    <property type="entry name" value="ligand_gated_channel"/>
    <property type="match status" value="1"/>
</dbReference>
<dbReference type="PROSITE" id="PS51318">
    <property type="entry name" value="TAT"/>
    <property type="match status" value="1"/>
</dbReference>
<dbReference type="InterPro" id="IPR039426">
    <property type="entry name" value="TonB-dep_rcpt-like"/>
</dbReference>
<feature type="domain" description="TonB-dependent receptor plug" evidence="13">
    <location>
        <begin position="75"/>
        <end position="185"/>
    </location>
</feature>
<name>A0ABW9UXG5_9SPHN</name>
<dbReference type="SUPFAM" id="SSF56935">
    <property type="entry name" value="Porins"/>
    <property type="match status" value="1"/>
</dbReference>
<dbReference type="Pfam" id="PF07715">
    <property type="entry name" value="Plug"/>
    <property type="match status" value="1"/>
</dbReference>
<dbReference type="InterPro" id="IPR036942">
    <property type="entry name" value="Beta-barrel_TonB_sf"/>
</dbReference>
<evidence type="ECO:0000259" key="13">
    <source>
        <dbReference type="Pfam" id="PF07715"/>
    </source>
</evidence>
<dbReference type="Gene3D" id="2.170.130.10">
    <property type="entry name" value="TonB-dependent receptor, plug domain"/>
    <property type="match status" value="1"/>
</dbReference>
<keyword evidence="2 8" id="KW-0813">Transport</keyword>
<dbReference type="EMBL" id="WTYO01000005">
    <property type="protein sequence ID" value="MXO69511.1"/>
    <property type="molecule type" value="Genomic_DNA"/>
</dbReference>
<keyword evidence="11" id="KW-0732">Signal</keyword>
<evidence type="ECO:0000256" key="9">
    <source>
        <dbReference type="RuleBase" id="RU003357"/>
    </source>
</evidence>
<proteinExistence type="inferred from homology"/>
<feature type="chain" id="PRO_5045774582" evidence="11">
    <location>
        <begin position="31"/>
        <end position="1009"/>
    </location>
</feature>
<evidence type="ECO:0000313" key="15">
    <source>
        <dbReference type="Proteomes" id="UP000444401"/>
    </source>
</evidence>
<dbReference type="NCBIfam" id="TIGR01782">
    <property type="entry name" value="TonB-Xanth-Caul"/>
    <property type="match status" value="1"/>
</dbReference>
<evidence type="ECO:0000256" key="6">
    <source>
        <dbReference type="ARBA" id="ARBA00023136"/>
    </source>
</evidence>
<dbReference type="PROSITE" id="PS52016">
    <property type="entry name" value="TONB_DEPENDENT_REC_3"/>
    <property type="match status" value="1"/>
</dbReference>
<evidence type="ECO:0000256" key="11">
    <source>
        <dbReference type="SAM" id="SignalP"/>
    </source>
</evidence>
<dbReference type="InterPro" id="IPR000531">
    <property type="entry name" value="Beta-barrel_TonB"/>
</dbReference>
<dbReference type="Gene3D" id="2.40.170.20">
    <property type="entry name" value="TonB-dependent receptor, beta-barrel domain"/>
    <property type="match status" value="1"/>
</dbReference>
<dbReference type="InterPro" id="IPR012910">
    <property type="entry name" value="Plug_dom"/>
</dbReference>
<keyword evidence="4 8" id="KW-0812">Transmembrane</keyword>
<comment type="subcellular location">
    <subcellularLocation>
        <location evidence="1 8">Cell outer membrane</location>
        <topology evidence="1 8">Multi-pass membrane protein</topology>
    </subcellularLocation>
</comment>
<dbReference type="PANTHER" id="PTHR40980:SF3">
    <property type="entry name" value="TONB-DEPENDENT RECEPTOR-LIKE BETA-BARREL DOMAIN-CONTAINING PROTEIN"/>
    <property type="match status" value="1"/>
</dbReference>
<evidence type="ECO:0000256" key="5">
    <source>
        <dbReference type="ARBA" id="ARBA00023077"/>
    </source>
</evidence>
<dbReference type="InterPro" id="IPR010104">
    <property type="entry name" value="TonB_rcpt_bac"/>
</dbReference>
<keyword evidence="5 9" id="KW-0798">TonB box</keyword>